<dbReference type="Pfam" id="PF08362">
    <property type="entry name" value="TetR_C_3"/>
    <property type="match status" value="1"/>
</dbReference>
<accession>A0A2I7HLU0</accession>
<sequence length="228" mass="25675">MSENQARSGVAAPRKSPNSPMPKDRSPTRIQKKNRATILEAALEVFSNSGFRGATVDQIARAAGLSKPNLLYYFPSKEAIFTELLSGLLDTWLDPLRAIDPEGDPLEELLAYVQRKLQMSRDFPRESRLFANEIVQGAPRMLDTLSKDLKPLLEEKADLIEGWMSAGKLNPTHPKHLLFSVWSLTQHYADFDVQVRTLMGDEDPFDAAPEHLDRMFRRMLTPAATGIR</sequence>
<dbReference type="GO" id="GO:0000976">
    <property type="term" value="F:transcription cis-regulatory region binding"/>
    <property type="evidence" value="ECO:0007669"/>
    <property type="project" value="TreeGrafter"/>
</dbReference>
<dbReference type="SUPFAM" id="SSF48498">
    <property type="entry name" value="Tetracyclin repressor-like, C-terminal domain"/>
    <property type="match status" value="1"/>
</dbReference>
<dbReference type="InterPro" id="IPR001647">
    <property type="entry name" value="HTH_TetR"/>
</dbReference>
<evidence type="ECO:0000313" key="6">
    <source>
        <dbReference type="Proteomes" id="UP000236447"/>
    </source>
</evidence>
<dbReference type="Pfam" id="PF00440">
    <property type="entry name" value="TetR_N"/>
    <property type="match status" value="1"/>
</dbReference>
<reference evidence="5 6" key="2">
    <citation type="journal article" date="2017" name="Genome Biol. Evol.">
        <title>Trajectories and Drivers of Genome Evolution in Surface-Associated Marine Phaeobacter.</title>
        <authorList>
            <person name="Freese H.M."/>
            <person name="Sikorski J."/>
            <person name="Bunk B."/>
            <person name="Scheuner C."/>
            <person name="Meier-Kolthoff J.P."/>
            <person name="Sproer C."/>
            <person name="Gram L."/>
            <person name="Overmann J."/>
        </authorList>
    </citation>
    <scope>NUCLEOTIDE SEQUENCE [LARGE SCALE GENOMIC DNA]</scope>
    <source>
        <strain evidence="5 6">P88</strain>
    </source>
</reference>
<dbReference type="PANTHER" id="PTHR30055:SF196">
    <property type="entry name" value="HTH-TYPE TRANSCRIPTIONAL REGULATOR RUTR"/>
    <property type="match status" value="1"/>
</dbReference>
<proteinExistence type="predicted"/>
<keyword evidence="1 2" id="KW-0238">DNA-binding</keyword>
<protein>
    <submittedName>
        <fullName evidence="5">Transcriptional regulator, TetR family</fullName>
    </submittedName>
</protein>
<dbReference type="Gene3D" id="1.10.357.10">
    <property type="entry name" value="Tetracycline Repressor, domain 2"/>
    <property type="match status" value="1"/>
</dbReference>
<name>A0A2I7HLU0_9RHOB</name>
<dbReference type="AlphaFoldDB" id="A0A2I7HLU0"/>
<evidence type="ECO:0000313" key="5">
    <source>
        <dbReference type="EMBL" id="AUQ98725.1"/>
    </source>
</evidence>
<evidence type="ECO:0000256" key="2">
    <source>
        <dbReference type="PROSITE-ProRule" id="PRU00335"/>
    </source>
</evidence>
<dbReference type="PRINTS" id="PR00455">
    <property type="entry name" value="HTHTETR"/>
</dbReference>
<gene>
    <name evidence="5" type="ORF">PhaeoP88_01344</name>
</gene>
<evidence type="ECO:0000259" key="4">
    <source>
        <dbReference type="PROSITE" id="PS50977"/>
    </source>
</evidence>
<reference evidence="5 6" key="1">
    <citation type="journal article" date="2017" name="Front. Microbiol.">
        <title>Phaeobacter piscinae sp. nov., a species of the Roseobacter group and potential aquaculture probiont.</title>
        <authorList>
            <person name="Sonnenschein E.C."/>
            <person name="Phippen C.B.W."/>
            <person name="Nielsen K.F."/>
            <person name="Mateiu R.V."/>
            <person name="Melchiorsen J."/>
            <person name="Gram L."/>
            <person name="Overmann J."/>
            <person name="Freese H.M."/>
        </authorList>
    </citation>
    <scope>NUCLEOTIDE SEQUENCE [LARGE SCALE GENOMIC DNA]</scope>
    <source>
        <strain evidence="5 6">P88</strain>
    </source>
</reference>
<feature type="domain" description="HTH tetR-type" evidence="4">
    <location>
        <begin position="32"/>
        <end position="92"/>
    </location>
</feature>
<feature type="DNA-binding region" description="H-T-H motif" evidence="2">
    <location>
        <begin position="55"/>
        <end position="74"/>
    </location>
</feature>
<dbReference type="InterPro" id="IPR036271">
    <property type="entry name" value="Tet_transcr_reg_TetR-rel_C_sf"/>
</dbReference>
<dbReference type="GO" id="GO:0045892">
    <property type="term" value="P:negative regulation of DNA-templated transcription"/>
    <property type="evidence" value="ECO:0007669"/>
    <property type="project" value="InterPro"/>
</dbReference>
<dbReference type="EMBL" id="CP010725">
    <property type="protein sequence ID" value="AUQ98725.1"/>
    <property type="molecule type" value="Genomic_DNA"/>
</dbReference>
<feature type="region of interest" description="Disordered" evidence="3">
    <location>
        <begin position="1"/>
        <end position="31"/>
    </location>
</feature>
<dbReference type="Gene3D" id="1.10.10.60">
    <property type="entry name" value="Homeodomain-like"/>
    <property type="match status" value="1"/>
</dbReference>
<organism evidence="5 6">
    <name type="scientific">Phaeobacter inhibens</name>
    <dbReference type="NCBI Taxonomy" id="221822"/>
    <lineage>
        <taxon>Bacteria</taxon>
        <taxon>Pseudomonadati</taxon>
        <taxon>Pseudomonadota</taxon>
        <taxon>Alphaproteobacteria</taxon>
        <taxon>Rhodobacterales</taxon>
        <taxon>Roseobacteraceae</taxon>
        <taxon>Phaeobacter</taxon>
    </lineage>
</organism>
<dbReference type="InterPro" id="IPR013573">
    <property type="entry name" value="Tscrpt_reg_YcdC_C"/>
</dbReference>
<dbReference type="InterPro" id="IPR050109">
    <property type="entry name" value="HTH-type_TetR-like_transc_reg"/>
</dbReference>
<evidence type="ECO:0000256" key="3">
    <source>
        <dbReference type="SAM" id="MobiDB-lite"/>
    </source>
</evidence>
<evidence type="ECO:0000256" key="1">
    <source>
        <dbReference type="ARBA" id="ARBA00023125"/>
    </source>
</evidence>
<dbReference type="SUPFAM" id="SSF46689">
    <property type="entry name" value="Homeodomain-like"/>
    <property type="match status" value="1"/>
</dbReference>
<dbReference type="PROSITE" id="PS50977">
    <property type="entry name" value="HTH_TETR_2"/>
    <property type="match status" value="1"/>
</dbReference>
<dbReference type="GO" id="GO:0003700">
    <property type="term" value="F:DNA-binding transcription factor activity"/>
    <property type="evidence" value="ECO:0007669"/>
    <property type="project" value="TreeGrafter"/>
</dbReference>
<dbReference type="InterPro" id="IPR009057">
    <property type="entry name" value="Homeodomain-like_sf"/>
</dbReference>
<dbReference type="PANTHER" id="PTHR30055">
    <property type="entry name" value="HTH-TYPE TRANSCRIPTIONAL REGULATOR RUTR"/>
    <property type="match status" value="1"/>
</dbReference>
<dbReference type="Proteomes" id="UP000236447">
    <property type="component" value="Chromosome"/>
</dbReference>